<keyword evidence="1" id="KW-1133">Transmembrane helix</keyword>
<accession>A0ABU6IGE7</accession>
<comment type="caution">
    <text evidence="2">The sequence shown here is derived from an EMBL/GenBank/DDBJ whole genome shotgun (WGS) entry which is preliminary data.</text>
</comment>
<gene>
    <name evidence="2" type="ORF">VIN30_03435</name>
</gene>
<keyword evidence="1" id="KW-0812">Transmembrane</keyword>
<evidence type="ECO:0000313" key="3">
    <source>
        <dbReference type="Proteomes" id="UP001349994"/>
    </source>
</evidence>
<proteinExistence type="predicted"/>
<organism evidence="2 3">
    <name type="scientific">Adlercreutzia wanghongyangiae</name>
    <dbReference type="NCBI Taxonomy" id="3111451"/>
    <lineage>
        <taxon>Bacteria</taxon>
        <taxon>Bacillati</taxon>
        <taxon>Actinomycetota</taxon>
        <taxon>Coriobacteriia</taxon>
        <taxon>Eggerthellales</taxon>
        <taxon>Eggerthellaceae</taxon>
        <taxon>Adlercreutzia</taxon>
    </lineage>
</organism>
<feature type="transmembrane region" description="Helical" evidence="1">
    <location>
        <begin position="57"/>
        <end position="80"/>
    </location>
</feature>
<evidence type="ECO:0008006" key="4">
    <source>
        <dbReference type="Google" id="ProtNLM"/>
    </source>
</evidence>
<dbReference type="Proteomes" id="UP001349994">
    <property type="component" value="Unassembled WGS sequence"/>
</dbReference>
<evidence type="ECO:0000256" key="1">
    <source>
        <dbReference type="SAM" id="Phobius"/>
    </source>
</evidence>
<name>A0ABU6IGE7_9ACTN</name>
<protein>
    <recommendedName>
        <fullName evidence="4">DUF4179 domain-containing protein</fullName>
    </recommendedName>
</protein>
<dbReference type="EMBL" id="JAYMFF010000004">
    <property type="protein sequence ID" value="MEC4175496.1"/>
    <property type="molecule type" value="Genomic_DNA"/>
</dbReference>
<evidence type="ECO:0000313" key="2">
    <source>
        <dbReference type="EMBL" id="MEC4175496.1"/>
    </source>
</evidence>
<dbReference type="RefSeq" id="WP_326423736.1">
    <property type="nucleotide sequence ID" value="NZ_JAYMFF010000004.1"/>
</dbReference>
<reference evidence="2 3" key="1">
    <citation type="submission" date="2024-01" db="EMBL/GenBank/DDBJ databases">
        <title>novel species in genus Adlercreutzia.</title>
        <authorList>
            <person name="Liu X."/>
        </authorList>
    </citation>
    <scope>NUCLEOTIDE SEQUENCE [LARGE SCALE GENOMIC DNA]</scope>
    <source>
        <strain evidence="2 3">R7</strain>
    </source>
</reference>
<keyword evidence="3" id="KW-1185">Reference proteome</keyword>
<sequence length="252" mass="27399">MDFDDYRKAVERIEMPVDLNDRVLREVRRRNMFSGSDSKLSMAKASSKREDSFCRRISFQPIAAAAVLLAIGVFLGLSLLSVPSGFDISGAPQPATLQDAVSSRVVEDGESSRAWAFLSLGQIAPADEGVRVEILVSLQIPDDDASSSYELSLTKGDEPLPISALSPLDGAEAASSLPFDQGERNPCFTVNILVSSGTTYEGIDLDENLSQYEQDALEIITACQILLSNDEGTSEYVFTQCTFGEQVLEEPR</sequence>
<keyword evidence="1" id="KW-0472">Membrane</keyword>